<keyword evidence="1" id="KW-0732">Signal</keyword>
<name>A0ABV9CJF7_9ACTN</name>
<comment type="caution">
    <text evidence="2">The sequence shown here is derived from an EMBL/GenBank/DDBJ whole genome shotgun (WGS) entry which is preliminary data.</text>
</comment>
<accession>A0ABV9CJF7</accession>
<sequence>MRRQRGGVVHRLASVCALVVARTGTAHAGTWRSADATGSGPTPWAGAQNAEANARATLASQAARLGEVCTNMTATSTLIYTAPGGAAYVYSATATGLCAPAPPAPAYTVPRSATAQGSGGNSLTARNNAAAAARAAVLAAGVDCTGWTTTYSTVWTAPDGSWYIYNATVTAMCTT</sequence>
<dbReference type="RefSeq" id="WP_380841910.1">
    <property type="nucleotide sequence ID" value="NZ_JBHSFP010000012.1"/>
</dbReference>
<evidence type="ECO:0000256" key="1">
    <source>
        <dbReference type="SAM" id="SignalP"/>
    </source>
</evidence>
<reference evidence="3" key="1">
    <citation type="journal article" date="2019" name="Int. J. Syst. Evol. Microbiol.">
        <title>The Global Catalogue of Microorganisms (GCM) 10K type strain sequencing project: providing services to taxonomists for standard genome sequencing and annotation.</title>
        <authorList>
            <consortium name="The Broad Institute Genomics Platform"/>
            <consortium name="The Broad Institute Genome Sequencing Center for Infectious Disease"/>
            <person name="Wu L."/>
            <person name="Ma J."/>
        </authorList>
    </citation>
    <scope>NUCLEOTIDE SEQUENCE [LARGE SCALE GENOMIC DNA]</scope>
    <source>
        <strain evidence="3">CGMCC 4.7132</strain>
    </source>
</reference>
<organism evidence="2 3">
    <name type="scientific">Sphaerisporangium dianthi</name>
    <dbReference type="NCBI Taxonomy" id="1436120"/>
    <lineage>
        <taxon>Bacteria</taxon>
        <taxon>Bacillati</taxon>
        <taxon>Actinomycetota</taxon>
        <taxon>Actinomycetes</taxon>
        <taxon>Streptosporangiales</taxon>
        <taxon>Streptosporangiaceae</taxon>
        <taxon>Sphaerisporangium</taxon>
    </lineage>
</organism>
<dbReference type="EMBL" id="JBHSFP010000012">
    <property type="protein sequence ID" value="MFC4532972.1"/>
    <property type="molecule type" value="Genomic_DNA"/>
</dbReference>
<proteinExistence type="predicted"/>
<keyword evidence="3" id="KW-1185">Reference proteome</keyword>
<feature type="signal peptide" evidence="1">
    <location>
        <begin position="1"/>
        <end position="28"/>
    </location>
</feature>
<gene>
    <name evidence="2" type="ORF">ACFO60_19520</name>
</gene>
<evidence type="ECO:0000313" key="3">
    <source>
        <dbReference type="Proteomes" id="UP001596004"/>
    </source>
</evidence>
<feature type="chain" id="PRO_5045180797" evidence="1">
    <location>
        <begin position="29"/>
        <end position="175"/>
    </location>
</feature>
<evidence type="ECO:0000313" key="2">
    <source>
        <dbReference type="EMBL" id="MFC4532972.1"/>
    </source>
</evidence>
<dbReference type="Proteomes" id="UP001596004">
    <property type="component" value="Unassembled WGS sequence"/>
</dbReference>
<protein>
    <submittedName>
        <fullName evidence="2">Uncharacterized protein</fullName>
    </submittedName>
</protein>